<dbReference type="Pfam" id="PF08395">
    <property type="entry name" value="7tm_7"/>
    <property type="match status" value="1"/>
</dbReference>
<evidence type="ECO:0008006" key="9">
    <source>
        <dbReference type="Google" id="ProtNLM"/>
    </source>
</evidence>
<evidence type="ECO:0000256" key="1">
    <source>
        <dbReference type="ARBA" id="ARBA00004651"/>
    </source>
</evidence>
<comment type="subcellular location">
    <subcellularLocation>
        <location evidence="1">Cell membrane</location>
        <topology evidence="1">Multi-pass membrane protein</topology>
    </subcellularLocation>
</comment>
<dbReference type="InterPro" id="IPR013604">
    <property type="entry name" value="7TM_chemorcpt"/>
</dbReference>
<protein>
    <recommendedName>
        <fullName evidence="9">Gustatory receptor</fullName>
    </recommendedName>
</protein>
<keyword evidence="8" id="KW-1185">Reference proteome</keyword>
<keyword evidence="5 6" id="KW-0472">Membrane</keyword>
<feature type="transmembrane region" description="Helical" evidence="6">
    <location>
        <begin position="347"/>
        <end position="369"/>
    </location>
</feature>
<feature type="transmembrane region" description="Helical" evidence="6">
    <location>
        <begin position="187"/>
        <end position="206"/>
    </location>
</feature>
<feature type="transmembrane region" description="Helical" evidence="6">
    <location>
        <begin position="237"/>
        <end position="264"/>
    </location>
</feature>
<keyword evidence="3 6" id="KW-0812">Transmembrane</keyword>
<sequence>MGHHALRLSQILGYFPVPIKNGNRTLLPITSTIIFCLLGVGNIHLFIPYLSEDPSIKGATRGGRQLVTSTYYSTILIKGAVHIFAVVFIRVTLFLNREELSQFYGEFNRLVETFSIFSRKANISEEAKRKTPPAVGNRYDRRLRIELIMLYLLWIAFIGDMWEGYLANPNKGVTLISTLVIVLPPTLGYLHAIFPYLLIFFLNWYLEILCELRASHFTLVDTRIPLYNRLSTNVSSFVRVFGTCIVIDMAHSVMRIVFCAYFVASSASTPFVNVRGMASDVFTVVAYCYLVFTICSKGAQLEGKSGDFIKSCDDEGDQLYGDGRLYFVKSCRPRLTKNYLDTEYFRVNLGLITPIVGTVITNLIVLMQFQNGDKTRVTNCVHNEE</sequence>
<evidence type="ECO:0000256" key="3">
    <source>
        <dbReference type="ARBA" id="ARBA00022692"/>
    </source>
</evidence>
<dbReference type="GO" id="GO:0050909">
    <property type="term" value="P:sensory perception of taste"/>
    <property type="evidence" value="ECO:0007669"/>
    <property type="project" value="InterPro"/>
</dbReference>
<gene>
    <name evidence="7" type="ORF">Fcan01_10108</name>
</gene>
<feature type="transmembrane region" description="Helical" evidence="6">
    <location>
        <begin position="276"/>
        <end position="295"/>
    </location>
</feature>
<feature type="transmembrane region" description="Helical" evidence="6">
    <location>
        <begin position="70"/>
        <end position="93"/>
    </location>
</feature>
<dbReference type="AlphaFoldDB" id="A0A226EAA4"/>
<organism evidence="7 8">
    <name type="scientific">Folsomia candida</name>
    <name type="common">Springtail</name>
    <dbReference type="NCBI Taxonomy" id="158441"/>
    <lineage>
        <taxon>Eukaryota</taxon>
        <taxon>Metazoa</taxon>
        <taxon>Ecdysozoa</taxon>
        <taxon>Arthropoda</taxon>
        <taxon>Hexapoda</taxon>
        <taxon>Collembola</taxon>
        <taxon>Entomobryomorpha</taxon>
        <taxon>Isotomoidea</taxon>
        <taxon>Isotomidae</taxon>
        <taxon>Proisotominae</taxon>
        <taxon>Folsomia</taxon>
    </lineage>
</organism>
<accession>A0A226EAA4</accession>
<proteinExistence type="predicted"/>
<evidence type="ECO:0000256" key="5">
    <source>
        <dbReference type="ARBA" id="ARBA00023136"/>
    </source>
</evidence>
<dbReference type="OrthoDB" id="6478931at2759"/>
<evidence type="ECO:0000313" key="7">
    <source>
        <dbReference type="EMBL" id="OXA53741.1"/>
    </source>
</evidence>
<name>A0A226EAA4_FOLCA</name>
<reference evidence="7 8" key="1">
    <citation type="submission" date="2015-12" db="EMBL/GenBank/DDBJ databases">
        <title>The genome of Folsomia candida.</title>
        <authorList>
            <person name="Faddeeva A."/>
            <person name="Derks M.F."/>
            <person name="Anvar Y."/>
            <person name="Smit S."/>
            <person name="Van Straalen N."/>
            <person name="Roelofs D."/>
        </authorList>
    </citation>
    <scope>NUCLEOTIDE SEQUENCE [LARGE SCALE GENOMIC DNA]</scope>
    <source>
        <strain evidence="7 8">VU population</strain>
        <tissue evidence="7">Whole body</tissue>
    </source>
</reference>
<comment type="caution">
    <text evidence="7">The sequence shown here is derived from an EMBL/GenBank/DDBJ whole genome shotgun (WGS) entry which is preliminary data.</text>
</comment>
<feature type="transmembrane region" description="Helical" evidence="6">
    <location>
        <begin position="26"/>
        <end position="50"/>
    </location>
</feature>
<dbReference type="GO" id="GO:0005886">
    <property type="term" value="C:plasma membrane"/>
    <property type="evidence" value="ECO:0007669"/>
    <property type="project" value="UniProtKB-SubCell"/>
</dbReference>
<keyword evidence="4 6" id="KW-1133">Transmembrane helix</keyword>
<dbReference type="EMBL" id="LNIX01000005">
    <property type="protein sequence ID" value="OXA53741.1"/>
    <property type="molecule type" value="Genomic_DNA"/>
</dbReference>
<evidence type="ECO:0000256" key="4">
    <source>
        <dbReference type="ARBA" id="ARBA00022989"/>
    </source>
</evidence>
<dbReference type="Proteomes" id="UP000198287">
    <property type="component" value="Unassembled WGS sequence"/>
</dbReference>
<feature type="transmembrane region" description="Helical" evidence="6">
    <location>
        <begin position="148"/>
        <end position="167"/>
    </location>
</feature>
<keyword evidence="2" id="KW-1003">Cell membrane</keyword>
<evidence type="ECO:0000313" key="8">
    <source>
        <dbReference type="Proteomes" id="UP000198287"/>
    </source>
</evidence>
<evidence type="ECO:0000256" key="6">
    <source>
        <dbReference type="SAM" id="Phobius"/>
    </source>
</evidence>
<evidence type="ECO:0000256" key="2">
    <source>
        <dbReference type="ARBA" id="ARBA00022475"/>
    </source>
</evidence>